<dbReference type="InterPro" id="IPR041020">
    <property type="entry name" value="PH_16"/>
</dbReference>
<dbReference type="InterPro" id="IPR046349">
    <property type="entry name" value="C1-like_sf"/>
</dbReference>
<dbReference type="PROSITE" id="PS50106">
    <property type="entry name" value="PDZ"/>
    <property type="match status" value="1"/>
</dbReference>
<evidence type="ECO:0000256" key="11">
    <source>
        <dbReference type="SAM" id="Coils"/>
    </source>
</evidence>
<keyword evidence="7" id="KW-0479">Metal-binding</keyword>
<dbReference type="Proteomes" id="UP000783686">
    <property type="component" value="Unassembled WGS sequence"/>
</dbReference>
<feature type="region of interest" description="Disordered" evidence="12">
    <location>
        <begin position="650"/>
        <end position="675"/>
    </location>
</feature>
<dbReference type="InterPro" id="IPR015212">
    <property type="entry name" value="RGS-like_dom"/>
</dbReference>
<evidence type="ECO:0000256" key="10">
    <source>
        <dbReference type="ARBA" id="ARBA00023136"/>
    </source>
</evidence>
<evidence type="ECO:0000256" key="3">
    <source>
        <dbReference type="ARBA" id="ARBA00022468"/>
    </source>
</evidence>
<dbReference type="GO" id="GO:0005737">
    <property type="term" value="C:cytoplasm"/>
    <property type="evidence" value="ECO:0007669"/>
    <property type="project" value="UniProtKB-SubCell"/>
</dbReference>
<keyword evidence="18" id="KW-1185">Reference proteome</keyword>
<comment type="caution">
    <text evidence="17">The sequence shown here is derived from an EMBL/GenBank/DDBJ whole genome shotgun (WGS) entry which is preliminary data.</text>
</comment>
<dbReference type="Gene3D" id="3.30.60.20">
    <property type="match status" value="1"/>
</dbReference>
<evidence type="ECO:0000259" key="16">
    <source>
        <dbReference type="PROSITE" id="PS50106"/>
    </source>
</evidence>
<dbReference type="Pfam" id="PF00621">
    <property type="entry name" value="RhoGEF"/>
    <property type="match status" value="1"/>
</dbReference>
<evidence type="ECO:0000256" key="1">
    <source>
        <dbReference type="ARBA" id="ARBA00004370"/>
    </source>
</evidence>
<feature type="compositionally biased region" description="Polar residues" evidence="12">
    <location>
        <begin position="162"/>
        <end position="188"/>
    </location>
</feature>
<dbReference type="EMBL" id="CAJFCW020000003">
    <property type="protein sequence ID" value="CAG9107883.1"/>
    <property type="molecule type" value="Genomic_DNA"/>
</dbReference>
<evidence type="ECO:0000256" key="9">
    <source>
        <dbReference type="ARBA" id="ARBA00023054"/>
    </source>
</evidence>
<dbReference type="SUPFAM" id="SSF48065">
    <property type="entry name" value="DBL homology domain (DH-domain)"/>
    <property type="match status" value="1"/>
</dbReference>
<keyword evidence="6" id="KW-0344">Guanine-nucleotide releasing factor</keyword>
<gene>
    <name evidence="17" type="ORF">BOKJ2_LOCUS7113</name>
</gene>
<dbReference type="Pfam" id="PF09128">
    <property type="entry name" value="RGS-like"/>
    <property type="match status" value="1"/>
</dbReference>
<dbReference type="Gene3D" id="1.20.900.10">
    <property type="entry name" value="Dbl homology (DH) domain"/>
    <property type="match status" value="1"/>
</dbReference>
<dbReference type="Proteomes" id="UP000614601">
    <property type="component" value="Unassembled WGS sequence"/>
</dbReference>
<dbReference type="InterPro" id="IPR001849">
    <property type="entry name" value="PH_domain"/>
</dbReference>
<evidence type="ECO:0000313" key="17">
    <source>
        <dbReference type="EMBL" id="CAD5217489.1"/>
    </source>
</evidence>
<feature type="domain" description="Phorbol-ester/DAG-type" evidence="15">
    <location>
        <begin position="495"/>
        <end position="545"/>
    </location>
</feature>
<reference evidence="17" key="1">
    <citation type="submission" date="2020-09" db="EMBL/GenBank/DDBJ databases">
        <authorList>
            <person name="Kikuchi T."/>
        </authorList>
    </citation>
    <scope>NUCLEOTIDE SEQUENCE</scope>
    <source>
        <strain evidence="17">SH1</strain>
    </source>
</reference>
<dbReference type="Pfam" id="PF00595">
    <property type="entry name" value="PDZ"/>
    <property type="match status" value="1"/>
</dbReference>
<feature type="compositionally biased region" description="Low complexity" evidence="12">
    <location>
        <begin position="199"/>
        <end position="209"/>
    </location>
</feature>
<dbReference type="GO" id="GO:0005085">
    <property type="term" value="F:guanyl-nucleotide exchange factor activity"/>
    <property type="evidence" value="ECO:0007669"/>
    <property type="project" value="UniProtKB-KW"/>
</dbReference>
<feature type="compositionally biased region" description="Polar residues" evidence="12">
    <location>
        <begin position="554"/>
        <end position="564"/>
    </location>
</feature>
<feature type="compositionally biased region" description="Basic and acidic residues" evidence="12">
    <location>
        <begin position="189"/>
        <end position="198"/>
    </location>
</feature>
<dbReference type="InterPro" id="IPR044926">
    <property type="entry name" value="RGS_subdomain_2"/>
</dbReference>
<dbReference type="Gene3D" id="1.10.167.10">
    <property type="entry name" value="Regulator of G-protein Signalling 4, domain 2"/>
    <property type="match status" value="1"/>
</dbReference>
<dbReference type="InterPro" id="IPR002219">
    <property type="entry name" value="PKC_DAG/PE"/>
</dbReference>
<evidence type="ECO:0000256" key="7">
    <source>
        <dbReference type="ARBA" id="ARBA00022723"/>
    </source>
</evidence>
<feature type="coiled-coil region" evidence="11">
    <location>
        <begin position="1301"/>
        <end position="1335"/>
    </location>
</feature>
<dbReference type="GO" id="GO:0046872">
    <property type="term" value="F:metal ion binding"/>
    <property type="evidence" value="ECO:0007669"/>
    <property type="project" value="UniProtKB-KW"/>
</dbReference>
<evidence type="ECO:0000259" key="14">
    <source>
        <dbReference type="PROSITE" id="PS50010"/>
    </source>
</evidence>
<feature type="domain" description="PDZ" evidence="16">
    <location>
        <begin position="61"/>
        <end position="123"/>
    </location>
</feature>
<dbReference type="InterPro" id="IPR000219">
    <property type="entry name" value="DH_dom"/>
</dbReference>
<dbReference type="InterPro" id="IPR011993">
    <property type="entry name" value="PH-like_dom_sf"/>
</dbReference>
<dbReference type="OrthoDB" id="2272012at2759"/>
<evidence type="ECO:0000259" key="15">
    <source>
        <dbReference type="PROSITE" id="PS50081"/>
    </source>
</evidence>
<keyword evidence="4" id="KW-0963">Cytoplasm</keyword>
<dbReference type="PROSITE" id="PS50010">
    <property type="entry name" value="DH_2"/>
    <property type="match status" value="1"/>
</dbReference>
<dbReference type="SMART" id="SM00233">
    <property type="entry name" value="PH"/>
    <property type="match status" value="1"/>
</dbReference>
<dbReference type="GO" id="GO:0007186">
    <property type="term" value="P:G protein-coupled receptor signaling pathway"/>
    <property type="evidence" value="ECO:0007669"/>
    <property type="project" value="TreeGrafter"/>
</dbReference>
<evidence type="ECO:0000256" key="6">
    <source>
        <dbReference type="ARBA" id="ARBA00022658"/>
    </source>
</evidence>
<dbReference type="CDD" id="cd00160">
    <property type="entry name" value="RhoGEF"/>
    <property type="match status" value="1"/>
</dbReference>
<feature type="domain" description="DH" evidence="14">
    <location>
        <begin position="762"/>
        <end position="958"/>
    </location>
</feature>
<dbReference type="PANTHER" id="PTHR45872">
    <property type="entry name" value="RHO GUANINE NUCLEOTIDE EXCHANGE FACTOR 2, ISOFORM D"/>
    <property type="match status" value="1"/>
</dbReference>
<feature type="compositionally biased region" description="Low complexity" evidence="12">
    <location>
        <begin position="565"/>
        <end position="576"/>
    </location>
</feature>
<keyword evidence="5" id="KW-0597">Phosphoprotein</keyword>
<dbReference type="GO" id="GO:0005096">
    <property type="term" value="F:GTPase activator activity"/>
    <property type="evidence" value="ECO:0007669"/>
    <property type="project" value="UniProtKB-KW"/>
</dbReference>
<dbReference type="Gene3D" id="2.30.42.10">
    <property type="match status" value="1"/>
</dbReference>
<keyword evidence="9 11" id="KW-0175">Coiled coil</keyword>
<evidence type="ECO:0000256" key="5">
    <source>
        <dbReference type="ARBA" id="ARBA00022553"/>
    </source>
</evidence>
<evidence type="ECO:0000313" key="18">
    <source>
        <dbReference type="Proteomes" id="UP000614601"/>
    </source>
</evidence>
<dbReference type="InterPro" id="IPR036034">
    <property type="entry name" value="PDZ_sf"/>
</dbReference>
<dbReference type="InterPro" id="IPR035899">
    <property type="entry name" value="DBL_dom_sf"/>
</dbReference>
<name>A0A811KR19_9BILA</name>
<dbReference type="GO" id="GO:0001664">
    <property type="term" value="F:G protein-coupled receptor binding"/>
    <property type="evidence" value="ECO:0007669"/>
    <property type="project" value="TreeGrafter"/>
</dbReference>
<dbReference type="Pfam" id="PF00130">
    <property type="entry name" value="C1_1"/>
    <property type="match status" value="1"/>
</dbReference>
<dbReference type="SUPFAM" id="SSF50156">
    <property type="entry name" value="PDZ domain-like"/>
    <property type="match status" value="1"/>
</dbReference>
<keyword evidence="3" id="KW-0343">GTPase activation</keyword>
<dbReference type="SMART" id="SM00228">
    <property type="entry name" value="PDZ"/>
    <property type="match status" value="1"/>
</dbReference>
<feature type="domain" description="PH" evidence="13">
    <location>
        <begin position="997"/>
        <end position="1098"/>
    </location>
</feature>
<feature type="region of interest" description="Disordered" evidence="12">
    <location>
        <begin position="550"/>
        <end position="576"/>
    </location>
</feature>
<organism evidence="17 18">
    <name type="scientific">Bursaphelenchus okinawaensis</name>
    <dbReference type="NCBI Taxonomy" id="465554"/>
    <lineage>
        <taxon>Eukaryota</taxon>
        <taxon>Metazoa</taxon>
        <taxon>Ecdysozoa</taxon>
        <taxon>Nematoda</taxon>
        <taxon>Chromadorea</taxon>
        <taxon>Rhabditida</taxon>
        <taxon>Tylenchina</taxon>
        <taxon>Tylenchomorpha</taxon>
        <taxon>Aphelenchoidea</taxon>
        <taxon>Aphelenchoididae</taxon>
        <taxon>Bursaphelenchus</taxon>
    </lineage>
</organism>
<accession>A0A811KR19</accession>
<dbReference type="PROSITE" id="PS00479">
    <property type="entry name" value="ZF_DAG_PE_1"/>
    <property type="match status" value="1"/>
</dbReference>
<dbReference type="PANTHER" id="PTHR45872:SF2">
    <property type="entry name" value="RHO GUANINE NUCLEOTIDE EXCHANGE FACTOR 2, ISOFORM D"/>
    <property type="match status" value="1"/>
</dbReference>
<dbReference type="InterPro" id="IPR036305">
    <property type="entry name" value="RGS_sf"/>
</dbReference>
<dbReference type="PROSITE" id="PS50003">
    <property type="entry name" value="PH_DOMAIN"/>
    <property type="match status" value="1"/>
</dbReference>
<evidence type="ECO:0000256" key="12">
    <source>
        <dbReference type="SAM" id="MobiDB-lite"/>
    </source>
</evidence>
<evidence type="ECO:0000259" key="13">
    <source>
        <dbReference type="PROSITE" id="PS50003"/>
    </source>
</evidence>
<sequence>MTTHSSPTIFECYSPASVRSGLLNHKICTTRTYTQNTPPIQSPLCTHSYNNSNAHKLAERCVVVAKNPDGYGLTVTGEHPVYVDTVKSDGAAARAGVRTGDQIVKINGMPVSSSNHYEVLRMISAGPNVALTLLGESLSCDSCRPMFFEFFEEPHRRRKGTSEASTSSSRNPESVPNSRQSSFNTVDKSLQRVREVENSSRNSYQSTSSDDQLEPSDIVEPVRAWVNSGGKHYAQGSLKDLTETLGRDEEIEEHHHENVEETNMTLTSFGNMNDLRRNPDELAGFLNYSIHQGDPSSTLFYLITAAFQSCTAPLKELRRFAYEIFSTFLIPGAPLIVPGITQVQIQSIDRILGSFNSQHNTDGEQLKKVFISCRSKSLSSMEDNFGEYKRSLMFTRSRSETRSGGRPKFAEQVLMTILEELFQLCNNDIEKADARGLALIISLASVIKVVLNIKPSQVQWEKLLEKCPTFVTSTAKSGVFRMKPMIPKRTVQIMDHQFNLQSVYLTVHCYQCRDAVWGVNPQAYFCQNCDVIVHKQCTNSLADRCYPVQKSKSHTSGQAQKQGVASTARSRTTSTINLSSTTSALSQLAQQAPVHQNRHVLDTRSMGHDPTAHVTPFYAQMESALEPPPHPPPDIPVQARAVSHVVENAAKSTSSDSGIGADVDNKPVSRSQSIKTRERIRSQLEDVNEQPGMEYEEAATVSTRGLDVKSVTGSSSAISVNPEGMLDIAENDSDLEMEVELPPLDQIISWQILKRIDPKLRKLQESINEFYHTERSHVRNLKVLYRVFHRPILEQKLARKDFVSMVFSNLDELIEIHAGMFQKMRVVVEQWKKDPQYDGLYAKLGATVASFFVDDDGERFKKAASVFCQNQQYGLKLLGERRQKDENLSAFLSKAESNPLCRKFQLKDLLPVEMQRLVKYPLLLDTILRYTSESSEEFQQYTEACAGAKKLLSAVNTAKRDAENKRHLEEIHRKIEMPTSNRPYDDVIRKFDIMQYRYVYNGDVTWRHSRGKTDMHLVLLDYLLLILTKGNDNKYYMRTSEFNAVPLLWLPSVTVEEKTGDKRAFVIFYERDLRTYELQAQSVTEKKTWEQLLRSQISAAKSDLPQNFETDFMNVMPKIKSGQLSADDNSPSGNNEVAEEVQVTMHAGLVKASEIVIQKPQVLVMEQAQAAKVAAQPPKPPVLNPIERIRRSDQQITQALVDKHTVLANDLMQDNKLTKEDMELIAETLTGMSTINLKNRKPNELALSAIVHGNRLIDCINTRMSNRRQDSDKISEDAERNLPFVPCYKLTAVAAPLMNHLTALSQVIKEQREQIEELKRELNKNRIEAGGTKDRSVSEETLVEPAGNIVLRSPSRMT</sequence>
<dbReference type="PROSITE" id="PS50081">
    <property type="entry name" value="ZF_DAG_PE_2"/>
    <property type="match status" value="1"/>
</dbReference>
<proteinExistence type="predicted"/>
<dbReference type="InterPro" id="IPR001478">
    <property type="entry name" value="PDZ"/>
</dbReference>
<feature type="region of interest" description="Disordered" evidence="12">
    <location>
        <begin position="155"/>
        <end position="217"/>
    </location>
</feature>
<dbReference type="GO" id="GO:0016020">
    <property type="term" value="C:membrane"/>
    <property type="evidence" value="ECO:0007669"/>
    <property type="project" value="UniProtKB-SubCell"/>
</dbReference>
<dbReference type="SMART" id="SM00325">
    <property type="entry name" value="RhoGEF"/>
    <property type="match status" value="1"/>
</dbReference>
<dbReference type="EMBL" id="CAJFDH010000003">
    <property type="protein sequence ID" value="CAD5217489.1"/>
    <property type="molecule type" value="Genomic_DNA"/>
</dbReference>
<keyword evidence="10" id="KW-0472">Membrane</keyword>
<comment type="subcellular location">
    <subcellularLocation>
        <location evidence="2">Cytoplasm</location>
    </subcellularLocation>
    <subcellularLocation>
        <location evidence="1">Membrane</location>
    </subcellularLocation>
</comment>
<dbReference type="SUPFAM" id="SSF50729">
    <property type="entry name" value="PH domain-like"/>
    <property type="match status" value="1"/>
</dbReference>
<evidence type="ECO:0000256" key="2">
    <source>
        <dbReference type="ARBA" id="ARBA00004496"/>
    </source>
</evidence>
<dbReference type="SMART" id="SM00109">
    <property type="entry name" value="C1"/>
    <property type="match status" value="1"/>
</dbReference>
<protein>
    <submittedName>
        <fullName evidence="17">Uncharacterized protein</fullName>
    </submittedName>
</protein>
<dbReference type="Pfam" id="PF17838">
    <property type="entry name" value="PH_16"/>
    <property type="match status" value="1"/>
</dbReference>
<dbReference type="Gene3D" id="2.30.29.30">
    <property type="entry name" value="Pleckstrin-homology domain (PH domain)/Phosphotyrosine-binding domain (PTB)"/>
    <property type="match status" value="1"/>
</dbReference>
<dbReference type="SUPFAM" id="SSF48097">
    <property type="entry name" value="Regulator of G-protein signaling, RGS"/>
    <property type="match status" value="1"/>
</dbReference>
<evidence type="ECO:0000256" key="4">
    <source>
        <dbReference type="ARBA" id="ARBA00022490"/>
    </source>
</evidence>
<dbReference type="SUPFAM" id="SSF57889">
    <property type="entry name" value="Cysteine-rich domain"/>
    <property type="match status" value="1"/>
</dbReference>
<keyword evidence="8" id="KW-0862">Zinc</keyword>
<evidence type="ECO:0000256" key="8">
    <source>
        <dbReference type="ARBA" id="ARBA00022833"/>
    </source>
</evidence>